<proteinExistence type="predicted"/>
<organism evidence="1 2">
    <name type="scientific">Dialister invisus</name>
    <dbReference type="NCBI Taxonomy" id="218538"/>
    <lineage>
        <taxon>Bacteria</taxon>
        <taxon>Bacillati</taxon>
        <taxon>Bacillota</taxon>
        <taxon>Negativicutes</taxon>
        <taxon>Veillonellales</taxon>
        <taxon>Veillonellaceae</taxon>
        <taxon>Dialister</taxon>
    </lineage>
</organism>
<dbReference type="AlphaFoldDB" id="A0A930B7U6"/>
<comment type="caution">
    <text evidence="1">The sequence shown here is derived from an EMBL/GenBank/DDBJ whole genome shotgun (WGS) entry which is preliminary data.</text>
</comment>
<gene>
    <name evidence="1" type="ORF">HXL70_03430</name>
</gene>
<dbReference type="InterPro" id="IPR014986">
    <property type="entry name" value="XkdN-like"/>
</dbReference>
<dbReference type="Proteomes" id="UP000757890">
    <property type="component" value="Unassembled WGS sequence"/>
</dbReference>
<dbReference type="Gene3D" id="3.30.2220.30">
    <property type="match status" value="1"/>
</dbReference>
<dbReference type="InterPro" id="IPR038559">
    <property type="entry name" value="XkdN-like_sf"/>
</dbReference>
<evidence type="ECO:0008006" key="3">
    <source>
        <dbReference type="Google" id="ProtNLM"/>
    </source>
</evidence>
<protein>
    <recommendedName>
        <fullName evidence="3">Phage XkdN-like protein</fullName>
    </recommendedName>
</protein>
<dbReference type="EMBL" id="JABZMK010000010">
    <property type="protein sequence ID" value="MBF1129080.1"/>
    <property type="molecule type" value="Genomic_DNA"/>
</dbReference>
<accession>A0A930B7U6</accession>
<sequence>MNLAEALLAADAGKITKKDVKDFEVKRLTKIVGEPFILHLQQIPNHRVREIQDNATFISKGGKPSADTYKLYMGFLIDGITNQEFNDKEVLKKFRAATRKDLFEVLFNAGEVQDIAQAICGLCGLGNDLTDKVEEVKN</sequence>
<evidence type="ECO:0000313" key="1">
    <source>
        <dbReference type="EMBL" id="MBF1129080.1"/>
    </source>
</evidence>
<reference evidence="1" key="1">
    <citation type="submission" date="2020-04" db="EMBL/GenBank/DDBJ databases">
        <title>Deep metagenomics examines the oral microbiome during advanced dental caries in children, revealing novel taxa and co-occurrences with host molecules.</title>
        <authorList>
            <person name="Baker J.L."/>
            <person name="Morton J.T."/>
            <person name="Dinis M."/>
            <person name="Alvarez R."/>
            <person name="Tran N.C."/>
            <person name="Knight R."/>
            <person name="Edlund A."/>
        </authorList>
    </citation>
    <scope>NUCLEOTIDE SEQUENCE</scope>
    <source>
        <strain evidence="1">JCVI_32_bin.14</strain>
    </source>
</reference>
<evidence type="ECO:0000313" key="2">
    <source>
        <dbReference type="Proteomes" id="UP000757890"/>
    </source>
</evidence>
<name>A0A930B7U6_9FIRM</name>
<dbReference type="Pfam" id="PF08890">
    <property type="entry name" value="Phage_TAC_5"/>
    <property type="match status" value="1"/>
</dbReference>